<evidence type="ECO:0000313" key="1">
    <source>
        <dbReference type="EMBL" id="VWD59938.1"/>
    </source>
</evidence>
<dbReference type="RefSeq" id="WP_174975979.1">
    <property type="nucleotide sequence ID" value="NZ_CABVQT010000023.1"/>
</dbReference>
<name>A0A6P3BUC7_9BURK</name>
<protein>
    <submittedName>
        <fullName evidence="1">Fimbrial protein pilin</fullName>
    </submittedName>
</protein>
<dbReference type="AlphaFoldDB" id="A0A6P3BUC7"/>
<gene>
    <name evidence="1" type="ORF">BCO71171_06445</name>
</gene>
<dbReference type="Proteomes" id="UP000494182">
    <property type="component" value="Unassembled WGS sequence"/>
</dbReference>
<organism evidence="1 2">
    <name type="scientific">Burkholderia contaminans</name>
    <dbReference type="NCBI Taxonomy" id="488447"/>
    <lineage>
        <taxon>Bacteria</taxon>
        <taxon>Pseudomonadati</taxon>
        <taxon>Pseudomonadota</taxon>
        <taxon>Betaproteobacteria</taxon>
        <taxon>Burkholderiales</taxon>
        <taxon>Burkholderiaceae</taxon>
        <taxon>Burkholderia</taxon>
        <taxon>Burkholderia cepacia complex</taxon>
    </lineage>
</organism>
<reference evidence="1 2" key="1">
    <citation type="submission" date="2019-09" db="EMBL/GenBank/DDBJ databases">
        <authorList>
            <person name="Depoorter E."/>
        </authorList>
    </citation>
    <scope>NUCLEOTIDE SEQUENCE [LARGE SCALE GENOMIC DNA]</scope>
    <source>
        <strain evidence="1">R-71171</strain>
    </source>
</reference>
<sequence>MFDSMMFKINSLNKEEILKYAEKRANLSDICINHYNERKDIESFSSKDLYQMMGNSEKKKALSNALAFKVGAVYGLKEDAVKSLMRKIEGDEVLSLPERGENAITTKIKLK</sequence>
<proteinExistence type="predicted"/>
<accession>A0A6P3BUC7</accession>
<dbReference type="EMBL" id="CABVQT010000023">
    <property type="protein sequence ID" value="VWD59938.1"/>
    <property type="molecule type" value="Genomic_DNA"/>
</dbReference>
<evidence type="ECO:0000313" key="2">
    <source>
        <dbReference type="Proteomes" id="UP000494182"/>
    </source>
</evidence>